<evidence type="ECO:0000256" key="2">
    <source>
        <dbReference type="ARBA" id="ARBA00023002"/>
    </source>
</evidence>
<comment type="similarity">
    <text evidence="7">Belongs to the LDH/MDH superfamily.</text>
</comment>
<dbReference type="FunFam" id="3.90.110.10:FF:000004">
    <property type="entry name" value="Malate dehydrogenase"/>
    <property type="match status" value="1"/>
</dbReference>
<dbReference type="InterPro" id="IPR022383">
    <property type="entry name" value="Lactate/malate_DH_C"/>
</dbReference>
<dbReference type="Pfam" id="PF02866">
    <property type="entry name" value="Ldh_1_C"/>
    <property type="match status" value="1"/>
</dbReference>
<dbReference type="SUPFAM" id="SSF51735">
    <property type="entry name" value="NAD(P)-binding Rossmann-fold domains"/>
    <property type="match status" value="1"/>
</dbReference>
<sequence length="330" mass="35566">MAVFEQNKRPKIALVGSGMIGGTMAFLCSLRELGDVVLFDVVPNMPMGKAMDVTHNGSVVDTGITVYGSNSYECLTGADVVIITAGITKVAGKSDKEWSRMDLLPVNLKIMREVGASIAQYCPSAFVINITNPLDVMVGALRQTSGLDHSKVVGMAGVLDSGRFRRLIGERVGVSPRDVQAMVIGVHGDNMVPLSRYATVNGVPLMEFVKRGWIKEEEIEEIVQKTKTAGGDIVRLLGQGSAYYAPGASAIEMAEAYLKDRKRVLVCSCLLDGQYGVKGHYLGVPCVIGGKGVEKIIELELNEKEKEMLQGSINEVQEMLKAVEKIDAAK</sequence>
<dbReference type="EMBL" id="HG711614">
    <property type="protein sequence ID" value="CDJ49324.1"/>
    <property type="molecule type" value="Genomic_DNA"/>
</dbReference>
<dbReference type="InterPro" id="IPR015955">
    <property type="entry name" value="Lactate_DH/Glyco_Ohase_4_C"/>
</dbReference>
<dbReference type="Gene3D" id="3.40.50.720">
    <property type="entry name" value="NAD(P)-binding Rossmann-like Domain"/>
    <property type="match status" value="1"/>
</dbReference>
<keyword evidence="11" id="KW-1185">Reference proteome</keyword>
<evidence type="ECO:0000256" key="3">
    <source>
        <dbReference type="ARBA" id="ARBA00023027"/>
    </source>
</evidence>
<feature type="active site" description="Proton acceptor" evidence="5">
    <location>
        <position position="187"/>
    </location>
</feature>
<dbReference type="Proteomes" id="UP000030750">
    <property type="component" value="Unassembled WGS sequence"/>
</dbReference>
<feature type="binding site" evidence="6">
    <location>
        <begin position="130"/>
        <end position="132"/>
    </location>
    <ligand>
        <name>NAD(+)</name>
        <dbReference type="ChEBI" id="CHEBI:57540"/>
    </ligand>
</feature>
<dbReference type="PANTHER" id="PTHR43128">
    <property type="entry name" value="L-2-HYDROXYCARBOXYLATE DEHYDROGENASE (NAD(P)(+))"/>
    <property type="match status" value="1"/>
</dbReference>
<dbReference type="PIRSF" id="PIRSF000102">
    <property type="entry name" value="Lac_mal_DH"/>
    <property type="match status" value="1"/>
</dbReference>
<protein>
    <recommendedName>
        <fullName evidence="1">L-lactate dehydrogenase</fullName>
    </recommendedName>
</protein>
<comment type="catalytic activity">
    <reaction evidence="4">
        <text>(S)-lactate + NAD(+) = pyruvate + NADH + H(+)</text>
        <dbReference type="Rhea" id="RHEA:23444"/>
        <dbReference type="ChEBI" id="CHEBI:15361"/>
        <dbReference type="ChEBI" id="CHEBI:15378"/>
        <dbReference type="ChEBI" id="CHEBI:16651"/>
        <dbReference type="ChEBI" id="CHEBI:57540"/>
        <dbReference type="ChEBI" id="CHEBI:57945"/>
        <dbReference type="EC" id="1.1.1.27"/>
    </reaction>
</comment>
<evidence type="ECO:0000256" key="5">
    <source>
        <dbReference type="PIRSR" id="PIRSR000102-1"/>
    </source>
</evidence>
<feature type="binding site" evidence="6">
    <location>
        <position position="40"/>
    </location>
    <ligand>
        <name>NAD(+)</name>
        <dbReference type="ChEBI" id="CHEBI:57540"/>
    </ligand>
</feature>
<reference evidence="10" key="2">
    <citation type="submission" date="2013-10" db="EMBL/GenBank/DDBJ databases">
        <authorList>
            <person name="Aslett M."/>
        </authorList>
    </citation>
    <scope>NUCLEOTIDE SEQUENCE [LARGE SCALE GENOMIC DNA]</scope>
    <source>
        <strain evidence="10">Houghton</strain>
    </source>
</reference>
<evidence type="ECO:0000313" key="10">
    <source>
        <dbReference type="EMBL" id="CDJ49324.1"/>
    </source>
</evidence>
<evidence type="ECO:0000256" key="4">
    <source>
        <dbReference type="ARBA" id="ARBA00049258"/>
    </source>
</evidence>
<dbReference type="InterPro" id="IPR001236">
    <property type="entry name" value="Lactate/malate_DH_N"/>
</dbReference>
<evidence type="ECO:0000313" key="11">
    <source>
        <dbReference type="Proteomes" id="UP000030750"/>
    </source>
</evidence>
<evidence type="ECO:0000259" key="9">
    <source>
        <dbReference type="Pfam" id="PF02866"/>
    </source>
</evidence>
<dbReference type="VEuPathDB" id="ToxoDB:EBH_0025390"/>
<keyword evidence="3 6" id="KW-0520">NAD</keyword>
<dbReference type="GO" id="GO:0004459">
    <property type="term" value="F:L-lactate dehydrogenase (NAD+) activity"/>
    <property type="evidence" value="ECO:0007669"/>
    <property type="project" value="UniProtKB-EC"/>
</dbReference>
<feature type="binding site" evidence="6">
    <location>
        <begin position="16"/>
        <end position="21"/>
    </location>
    <ligand>
        <name>NAD(+)</name>
        <dbReference type="ChEBI" id="CHEBI:57540"/>
    </ligand>
</feature>
<reference evidence="10" key="1">
    <citation type="submission" date="2013-10" db="EMBL/GenBank/DDBJ databases">
        <title>Genomic analysis of the causative agents of coccidiosis in chickens.</title>
        <authorList>
            <person name="Reid A.J."/>
            <person name="Blake D."/>
            <person name="Billington K."/>
            <person name="Browne H."/>
            <person name="Dunn M."/>
            <person name="Hung S."/>
            <person name="Kawahara F."/>
            <person name="Miranda-Saavedra D."/>
            <person name="Mourier T."/>
            <person name="Nagra H."/>
            <person name="Otto T.D."/>
            <person name="Rawlings N."/>
            <person name="Sanchez A."/>
            <person name="Sanders M."/>
            <person name="Subramaniam C."/>
            <person name="Tay Y."/>
            <person name="Dear P."/>
            <person name="Doerig C."/>
            <person name="Gruber A."/>
            <person name="Parkinson J."/>
            <person name="Shirley M."/>
            <person name="Wan K.L."/>
            <person name="Berriman M."/>
            <person name="Tomley F."/>
            <person name="Pain A."/>
        </authorList>
    </citation>
    <scope>NUCLEOTIDE SEQUENCE [LARGE SCALE GENOMIC DNA]</scope>
    <source>
        <strain evidence="10">Houghton</strain>
    </source>
</reference>
<evidence type="ECO:0000256" key="7">
    <source>
        <dbReference type="RuleBase" id="RU003369"/>
    </source>
</evidence>
<gene>
    <name evidence="10" type="ORF">EBH_0025390</name>
</gene>
<evidence type="ECO:0000259" key="8">
    <source>
        <dbReference type="Pfam" id="PF00056"/>
    </source>
</evidence>
<evidence type="ECO:0000256" key="6">
    <source>
        <dbReference type="PIRSR" id="PIRSR000102-3"/>
    </source>
</evidence>
<dbReference type="PRINTS" id="PR00086">
    <property type="entry name" value="LLDHDRGNASE"/>
</dbReference>
<dbReference type="PANTHER" id="PTHR43128:SF16">
    <property type="entry name" value="L-LACTATE DEHYDROGENASE"/>
    <property type="match status" value="1"/>
</dbReference>
<keyword evidence="2 7" id="KW-0560">Oxidoreductase</keyword>
<dbReference type="Gene3D" id="3.90.110.10">
    <property type="entry name" value="Lactate dehydrogenase/glycoside hydrolase, family 4, C-terminal"/>
    <property type="match status" value="1"/>
</dbReference>
<feature type="binding site" evidence="6">
    <location>
        <position position="107"/>
    </location>
    <ligand>
        <name>NAD(+)</name>
        <dbReference type="ChEBI" id="CHEBI:57540"/>
    </ligand>
</feature>
<evidence type="ECO:0000256" key="1">
    <source>
        <dbReference type="ARBA" id="ARBA00016495"/>
    </source>
</evidence>
<accession>U6LL56</accession>
<proteinExistence type="inferred from homology"/>
<dbReference type="SUPFAM" id="SSF56327">
    <property type="entry name" value="LDH C-terminal domain-like"/>
    <property type="match status" value="1"/>
</dbReference>
<dbReference type="InterPro" id="IPR036291">
    <property type="entry name" value="NAD(P)-bd_dom_sf"/>
</dbReference>
<dbReference type="AlphaFoldDB" id="U6LL56"/>
<organism evidence="10 11">
    <name type="scientific">Eimeria brunetti</name>
    <dbReference type="NCBI Taxonomy" id="51314"/>
    <lineage>
        <taxon>Eukaryota</taxon>
        <taxon>Sar</taxon>
        <taxon>Alveolata</taxon>
        <taxon>Apicomplexa</taxon>
        <taxon>Conoidasida</taxon>
        <taxon>Coccidia</taxon>
        <taxon>Eucoccidiorida</taxon>
        <taxon>Eimeriorina</taxon>
        <taxon>Eimeriidae</taxon>
        <taxon>Eimeria</taxon>
    </lineage>
</organism>
<dbReference type="GO" id="GO:0006089">
    <property type="term" value="P:lactate metabolic process"/>
    <property type="evidence" value="ECO:0007669"/>
    <property type="project" value="TreeGrafter"/>
</dbReference>
<dbReference type="Pfam" id="PF00056">
    <property type="entry name" value="Ldh_1_N"/>
    <property type="match status" value="1"/>
</dbReference>
<dbReference type="OrthoDB" id="4069699at2759"/>
<dbReference type="CDD" id="cd01339">
    <property type="entry name" value="LDH-like_MDH"/>
    <property type="match status" value="1"/>
</dbReference>
<feature type="domain" description="Lactate/malate dehydrogenase N-terminal" evidence="8">
    <location>
        <begin position="11"/>
        <end position="154"/>
    </location>
</feature>
<dbReference type="InterPro" id="IPR001557">
    <property type="entry name" value="L-lactate/malate_DH"/>
</dbReference>
<name>U6LL56_9EIME</name>
<feature type="domain" description="Lactate/malate dehydrogenase C-terminal" evidence="9">
    <location>
        <begin position="159"/>
        <end position="324"/>
    </location>
</feature>
<dbReference type="NCBIfam" id="NF004863">
    <property type="entry name" value="PRK06223.1"/>
    <property type="match status" value="1"/>
</dbReference>
<dbReference type="InterPro" id="IPR011275">
    <property type="entry name" value="Malate_DH_type3"/>
</dbReference>